<dbReference type="AlphaFoldDB" id="X1FLW1"/>
<reference evidence="1" key="1">
    <citation type="journal article" date="2014" name="Front. Microbiol.">
        <title>High frequency of phylogenetically diverse reductive dehalogenase-homologous genes in deep subseafloor sedimentary metagenomes.</title>
        <authorList>
            <person name="Kawai M."/>
            <person name="Futagami T."/>
            <person name="Toyoda A."/>
            <person name="Takaki Y."/>
            <person name="Nishi S."/>
            <person name="Hori S."/>
            <person name="Arai W."/>
            <person name="Tsubouchi T."/>
            <person name="Morono Y."/>
            <person name="Uchiyama I."/>
            <person name="Ito T."/>
            <person name="Fujiyama A."/>
            <person name="Inagaki F."/>
            <person name="Takami H."/>
        </authorList>
    </citation>
    <scope>NUCLEOTIDE SEQUENCE</scope>
    <source>
        <strain evidence="1">Expedition CK06-06</strain>
    </source>
</reference>
<gene>
    <name evidence="1" type="ORF">S03H2_15448</name>
</gene>
<proteinExistence type="predicted"/>
<sequence>GGRAKWKDYVDLYFIIKNNFSYKEISNRAVELFQTFFNPKLFKEQLSYFDDIDYSEKVVYLPGQDVPEEEIKRFLIDVATEEF</sequence>
<accession>X1FLW1</accession>
<evidence type="ECO:0000313" key="1">
    <source>
        <dbReference type="EMBL" id="GAH33475.1"/>
    </source>
</evidence>
<comment type="caution">
    <text evidence="1">The sequence shown here is derived from an EMBL/GenBank/DDBJ whole genome shotgun (WGS) entry which is preliminary data.</text>
</comment>
<protein>
    <recommendedName>
        <fullName evidence="2">Nucleotidyl transferase AbiEii/AbiGii toxin family protein</fullName>
    </recommendedName>
</protein>
<evidence type="ECO:0008006" key="2">
    <source>
        <dbReference type="Google" id="ProtNLM"/>
    </source>
</evidence>
<name>X1FLW1_9ZZZZ</name>
<dbReference type="EMBL" id="BARU01007856">
    <property type="protein sequence ID" value="GAH33475.1"/>
    <property type="molecule type" value="Genomic_DNA"/>
</dbReference>
<feature type="non-terminal residue" evidence="1">
    <location>
        <position position="1"/>
    </location>
</feature>
<organism evidence="1">
    <name type="scientific">marine sediment metagenome</name>
    <dbReference type="NCBI Taxonomy" id="412755"/>
    <lineage>
        <taxon>unclassified sequences</taxon>
        <taxon>metagenomes</taxon>
        <taxon>ecological metagenomes</taxon>
    </lineage>
</organism>